<keyword evidence="2" id="KW-1185">Reference proteome</keyword>
<dbReference type="EMBL" id="AYZE01000014">
    <property type="protein sequence ID" value="KRM90931.1"/>
    <property type="molecule type" value="Genomic_DNA"/>
</dbReference>
<sequence length="51" mass="6196">MQQVVLPIKDSNVLEEVQKVLVQKLPQYLHYRYQGSHLYIQKTTSFIYHQY</sequence>
<accession>A0A0R2CTG6</accession>
<gene>
    <name evidence="1" type="ORF">FC80_GL000926</name>
</gene>
<name>A0A0R2CTG6_9LACO</name>
<dbReference type="Proteomes" id="UP000051131">
    <property type="component" value="Unassembled WGS sequence"/>
</dbReference>
<dbReference type="PATRIC" id="fig|1423729.3.peg.937"/>
<organism evidence="1 2">
    <name type="scientific">Liquorilactobacillus cacaonum DSM 21116</name>
    <dbReference type="NCBI Taxonomy" id="1423729"/>
    <lineage>
        <taxon>Bacteria</taxon>
        <taxon>Bacillati</taxon>
        <taxon>Bacillota</taxon>
        <taxon>Bacilli</taxon>
        <taxon>Lactobacillales</taxon>
        <taxon>Lactobacillaceae</taxon>
        <taxon>Liquorilactobacillus</taxon>
    </lineage>
</organism>
<protein>
    <submittedName>
        <fullName evidence="1">Uncharacterized protein</fullName>
    </submittedName>
</protein>
<reference evidence="1 2" key="1">
    <citation type="journal article" date="2015" name="Genome Announc.">
        <title>Expanding the biotechnology potential of lactobacilli through comparative genomics of 213 strains and associated genera.</title>
        <authorList>
            <person name="Sun Z."/>
            <person name="Harris H.M."/>
            <person name="McCann A."/>
            <person name="Guo C."/>
            <person name="Argimon S."/>
            <person name="Zhang W."/>
            <person name="Yang X."/>
            <person name="Jeffery I.B."/>
            <person name="Cooney J.C."/>
            <person name="Kagawa T.F."/>
            <person name="Liu W."/>
            <person name="Song Y."/>
            <person name="Salvetti E."/>
            <person name="Wrobel A."/>
            <person name="Rasinkangas P."/>
            <person name="Parkhill J."/>
            <person name="Rea M.C."/>
            <person name="O'Sullivan O."/>
            <person name="Ritari J."/>
            <person name="Douillard F.P."/>
            <person name="Paul Ross R."/>
            <person name="Yang R."/>
            <person name="Briner A.E."/>
            <person name="Felis G.E."/>
            <person name="de Vos W.M."/>
            <person name="Barrangou R."/>
            <person name="Klaenhammer T.R."/>
            <person name="Caufield P.W."/>
            <person name="Cui Y."/>
            <person name="Zhang H."/>
            <person name="O'Toole P.W."/>
        </authorList>
    </citation>
    <scope>NUCLEOTIDE SEQUENCE [LARGE SCALE GENOMIC DNA]</scope>
    <source>
        <strain evidence="1 2">DSM 21116</strain>
    </source>
</reference>
<dbReference type="AlphaFoldDB" id="A0A0R2CTG6"/>
<proteinExistence type="predicted"/>
<dbReference type="STRING" id="1423729.FC80_GL000926"/>
<comment type="caution">
    <text evidence="1">The sequence shown here is derived from an EMBL/GenBank/DDBJ whole genome shotgun (WGS) entry which is preliminary data.</text>
</comment>
<evidence type="ECO:0000313" key="2">
    <source>
        <dbReference type="Proteomes" id="UP000051131"/>
    </source>
</evidence>
<evidence type="ECO:0000313" key="1">
    <source>
        <dbReference type="EMBL" id="KRM90931.1"/>
    </source>
</evidence>